<dbReference type="InterPro" id="IPR001164">
    <property type="entry name" value="ArfGAP_dom"/>
</dbReference>
<keyword evidence="9" id="KW-1185">Reference proteome</keyword>
<dbReference type="PRINTS" id="PR00405">
    <property type="entry name" value="REVINTRACTNG"/>
</dbReference>
<name>A0A6G1D1G6_9ORYZ</name>
<dbReference type="PROSITE" id="PS50115">
    <property type="entry name" value="ARFGAP"/>
    <property type="match status" value="1"/>
</dbReference>
<comment type="caution">
    <text evidence="8">The sequence shown here is derived from an EMBL/GenBank/DDBJ whole genome shotgun (WGS) entry which is preliminary data.</text>
</comment>
<dbReference type="Proteomes" id="UP000479710">
    <property type="component" value="Unassembled WGS sequence"/>
</dbReference>
<keyword evidence="4" id="KW-0862">Zinc</keyword>
<dbReference type="EMBL" id="SPHZ02000007">
    <property type="protein sequence ID" value="KAF0905994.1"/>
    <property type="molecule type" value="Genomic_DNA"/>
</dbReference>
<dbReference type="SUPFAM" id="SSF57863">
    <property type="entry name" value="ArfGap/RecO-like zinc finger"/>
    <property type="match status" value="1"/>
</dbReference>
<reference evidence="8 9" key="1">
    <citation type="submission" date="2019-11" db="EMBL/GenBank/DDBJ databases">
        <title>Whole genome sequence of Oryza granulata.</title>
        <authorList>
            <person name="Li W."/>
        </authorList>
    </citation>
    <scope>NUCLEOTIDE SEQUENCE [LARGE SCALE GENOMIC DNA]</scope>
    <source>
        <strain evidence="9">cv. Menghai</strain>
        <tissue evidence="8">Leaf</tissue>
    </source>
</reference>
<dbReference type="InterPro" id="IPR037278">
    <property type="entry name" value="ARFGAP/RecO"/>
</dbReference>
<dbReference type="PANTHER" id="PTHR46419">
    <property type="entry name" value="ADP-RIBOSYLATION FACTOR GTPASE-ACTIVATING PROTEIN AGD5"/>
    <property type="match status" value="1"/>
</dbReference>
<feature type="compositionally biased region" description="Low complexity" evidence="6">
    <location>
        <begin position="444"/>
        <end position="463"/>
    </location>
</feature>
<feature type="region of interest" description="Disordered" evidence="6">
    <location>
        <begin position="442"/>
        <end position="480"/>
    </location>
</feature>
<keyword evidence="2" id="KW-0479">Metal-binding</keyword>
<keyword evidence="3 5" id="KW-0863">Zinc-finger</keyword>
<dbReference type="AlphaFoldDB" id="A0A6G1D1G6"/>
<feature type="region of interest" description="Disordered" evidence="6">
    <location>
        <begin position="371"/>
        <end position="401"/>
    </location>
</feature>
<evidence type="ECO:0000256" key="4">
    <source>
        <dbReference type="ARBA" id="ARBA00022833"/>
    </source>
</evidence>
<feature type="region of interest" description="Disordered" evidence="6">
    <location>
        <begin position="125"/>
        <end position="227"/>
    </location>
</feature>
<evidence type="ECO:0000256" key="5">
    <source>
        <dbReference type="PROSITE-ProRule" id="PRU00288"/>
    </source>
</evidence>
<dbReference type="InterPro" id="IPR038508">
    <property type="entry name" value="ArfGAP_dom_sf"/>
</dbReference>
<gene>
    <name evidence="8" type="ORF">E2562_009015</name>
</gene>
<dbReference type="InterPro" id="IPR044520">
    <property type="entry name" value="ARF_GAP_AGD5/15"/>
</dbReference>
<accession>A0A6G1D1G6</accession>
<feature type="compositionally biased region" description="Polar residues" evidence="6">
    <location>
        <begin position="142"/>
        <end position="157"/>
    </location>
</feature>
<dbReference type="GO" id="GO:0005096">
    <property type="term" value="F:GTPase activator activity"/>
    <property type="evidence" value="ECO:0007669"/>
    <property type="project" value="UniProtKB-KW"/>
</dbReference>
<evidence type="ECO:0000256" key="1">
    <source>
        <dbReference type="ARBA" id="ARBA00022468"/>
    </source>
</evidence>
<proteinExistence type="predicted"/>
<feature type="domain" description="Arf-GAP" evidence="7">
    <location>
        <begin position="16"/>
        <end position="130"/>
    </location>
</feature>
<dbReference type="CDD" id="cd08204">
    <property type="entry name" value="ArfGap"/>
    <property type="match status" value="1"/>
</dbReference>
<evidence type="ECO:0000313" key="8">
    <source>
        <dbReference type="EMBL" id="KAF0905994.1"/>
    </source>
</evidence>
<evidence type="ECO:0000259" key="7">
    <source>
        <dbReference type="PROSITE" id="PS50115"/>
    </source>
</evidence>
<evidence type="ECO:0000256" key="3">
    <source>
        <dbReference type="ARBA" id="ARBA00022771"/>
    </source>
</evidence>
<evidence type="ECO:0000256" key="2">
    <source>
        <dbReference type="ARBA" id="ARBA00022723"/>
    </source>
</evidence>
<evidence type="ECO:0000313" key="9">
    <source>
        <dbReference type="Proteomes" id="UP000479710"/>
    </source>
</evidence>
<organism evidence="8 9">
    <name type="scientific">Oryza meyeriana var. granulata</name>
    <dbReference type="NCBI Taxonomy" id="110450"/>
    <lineage>
        <taxon>Eukaryota</taxon>
        <taxon>Viridiplantae</taxon>
        <taxon>Streptophyta</taxon>
        <taxon>Embryophyta</taxon>
        <taxon>Tracheophyta</taxon>
        <taxon>Spermatophyta</taxon>
        <taxon>Magnoliopsida</taxon>
        <taxon>Liliopsida</taxon>
        <taxon>Poales</taxon>
        <taxon>Poaceae</taxon>
        <taxon>BOP clade</taxon>
        <taxon>Oryzoideae</taxon>
        <taxon>Oryzeae</taxon>
        <taxon>Oryzinae</taxon>
        <taxon>Oryza</taxon>
        <taxon>Oryza meyeriana</taxon>
    </lineage>
</organism>
<feature type="compositionally biased region" description="Polar residues" evidence="6">
    <location>
        <begin position="379"/>
        <end position="398"/>
    </location>
</feature>
<dbReference type="Pfam" id="PF01412">
    <property type="entry name" value="ArfGap"/>
    <property type="match status" value="1"/>
</dbReference>
<evidence type="ECO:0000256" key="6">
    <source>
        <dbReference type="SAM" id="MobiDB-lite"/>
    </source>
</evidence>
<dbReference type="FunFam" id="1.10.220.150:FF:000009">
    <property type="entry name" value="stromal membrane-associated protein 1 isoform X1"/>
    <property type="match status" value="1"/>
</dbReference>
<sequence length="480" mass="51446">MNEKASVSKELNAKHKKILEGLLRLPENRECADCKSKGPRWASVNLGIFICMQCSGIHRSLGVHISKVRSATLDTWLPEQVAFIQSMGNEKSNSYWEAELPPNYDRVGIENFIRAKYEDKRWIPRNGTSRLSSGARDEKSSELQASASRGGHNQRSSFEQHHASPAAVSKIAPVASRMPTQAAHQPKAEPSVPKVSPPQPEKLPAKVDATPPKVEKQSVPPPPKIDYATDLFNMLSMDGTTEKESESSSNDDSAWEGFQSAEPVPSSDKKDSAKPVVESKPQSTSGIEDLFKDSPSVTVSSAPAVSQANVKNDIMSLFEKTSMVSPYAVQQQQLAFMTPQQLALLSQQQALLMAALKAGNAPQMIPGNDSLLNGNGSNPANGSLPSQSWTNLGYQNPGLTPAAAQNGVTKVANNNQEFSSGNFNFSAPGVYSISPSVPANGAVTASANKSTASPTSSSLPSQSGKDYDFSSLTQGLFSKR</sequence>
<dbReference type="OrthoDB" id="10266696at2759"/>
<protein>
    <recommendedName>
        <fullName evidence="7">Arf-GAP domain-containing protein</fullName>
    </recommendedName>
</protein>
<dbReference type="Gene3D" id="1.10.220.150">
    <property type="entry name" value="Arf GTPase activating protein"/>
    <property type="match status" value="1"/>
</dbReference>
<dbReference type="PANTHER" id="PTHR46419:SF2">
    <property type="entry name" value="ADP-RIBOSYLATION FACTOR GTPASE-ACTIVATING PROTEIN AGD5"/>
    <property type="match status" value="1"/>
</dbReference>
<dbReference type="SMART" id="SM00105">
    <property type="entry name" value="ArfGap"/>
    <property type="match status" value="1"/>
</dbReference>
<dbReference type="GO" id="GO:0008270">
    <property type="term" value="F:zinc ion binding"/>
    <property type="evidence" value="ECO:0007669"/>
    <property type="project" value="UniProtKB-KW"/>
</dbReference>
<keyword evidence="1" id="KW-0343">GTPase activation</keyword>
<feature type="region of interest" description="Disordered" evidence="6">
    <location>
        <begin position="239"/>
        <end position="294"/>
    </location>
</feature>
<feature type="compositionally biased region" description="Polar residues" evidence="6">
    <location>
        <begin position="470"/>
        <end position="480"/>
    </location>
</feature>